<protein>
    <submittedName>
        <fullName evidence="2">Uncharacterized protein</fullName>
    </submittedName>
</protein>
<accession>A0AAV3QSA9</accession>
<keyword evidence="1" id="KW-0812">Transmembrane</keyword>
<gene>
    <name evidence="2" type="ORF">LIER_20484</name>
</gene>
<evidence type="ECO:0000313" key="3">
    <source>
        <dbReference type="Proteomes" id="UP001454036"/>
    </source>
</evidence>
<dbReference type="Proteomes" id="UP001454036">
    <property type="component" value="Unassembled WGS sequence"/>
</dbReference>
<organism evidence="2 3">
    <name type="scientific">Lithospermum erythrorhizon</name>
    <name type="common">Purple gromwell</name>
    <name type="synonym">Lithospermum officinale var. erythrorhizon</name>
    <dbReference type="NCBI Taxonomy" id="34254"/>
    <lineage>
        <taxon>Eukaryota</taxon>
        <taxon>Viridiplantae</taxon>
        <taxon>Streptophyta</taxon>
        <taxon>Embryophyta</taxon>
        <taxon>Tracheophyta</taxon>
        <taxon>Spermatophyta</taxon>
        <taxon>Magnoliopsida</taxon>
        <taxon>eudicotyledons</taxon>
        <taxon>Gunneridae</taxon>
        <taxon>Pentapetalae</taxon>
        <taxon>asterids</taxon>
        <taxon>lamiids</taxon>
        <taxon>Boraginales</taxon>
        <taxon>Boraginaceae</taxon>
        <taxon>Boraginoideae</taxon>
        <taxon>Lithospermeae</taxon>
        <taxon>Lithospermum</taxon>
    </lineage>
</organism>
<keyword evidence="1" id="KW-0472">Membrane</keyword>
<proteinExistence type="predicted"/>
<name>A0AAV3QSA9_LITER</name>
<keyword evidence="1" id="KW-1133">Transmembrane helix</keyword>
<evidence type="ECO:0000256" key="1">
    <source>
        <dbReference type="SAM" id="Phobius"/>
    </source>
</evidence>
<comment type="caution">
    <text evidence="2">The sequence shown here is derived from an EMBL/GenBank/DDBJ whole genome shotgun (WGS) entry which is preliminary data.</text>
</comment>
<dbReference type="AlphaFoldDB" id="A0AAV3QSA9"/>
<reference evidence="2 3" key="1">
    <citation type="submission" date="2024-01" db="EMBL/GenBank/DDBJ databases">
        <title>The complete chloroplast genome sequence of Lithospermum erythrorhizon: insights into the phylogenetic relationship among Boraginaceae species and the maternal lineages of purple gromwells.</title>
        <authorList>
            <person name="Okada T."/>
            <person name="Watanabe K."/>
        </authorList>
    </citation>
    <scope>NUCLEOTIDE SEQUENCE [LARGE SCALE GENOMIC DNA]</scope>
</reference>
<dbReference type="EMBL" id="BAABME010005209">
    <property type="protein sequence ID" value="GAA0164967.1"/>
    <property type="molecule type" value="Genomic_DNA"/>
</dbReference>
<sequence>MELYGAFGNNDFCRSIPKEFLMERWSRNFAKPSSKIDNYSCPEPSSYGQRYQRINNLMNSAAPRVCFIEEAYLCYVRYMLDSSKESVQILQNSTSVSAPSRADCLSAIGMFQFYIVYLTLFLLTLRAEF</sequence>
<keyword evidence="3" id="KW-1185">Reference proteome</keyword>
<evidence type="ECO:0000313" key="2">
    <source>
        <dbReference type="EMBL" id="GAA0164967.1"/>
    </source>
</evidence>
<feature type="transmembrane region" description="Helical" evidence="1">
    <location>
        <begin position="105"/>
        <end position="125"/>
    </location>
</feature>